<dbReference type="PANTHER" id="PTHR46270:SF2">
    <property type="entry name" value="TIR DOMAIN-CONTAINING PROTEIN"/>
    <property type="match status" value="1"/>
</dbReference>
<dbReference type="Proteomes" id="UP000276133">
    <property type="component" value="Unassembled WGS sequence"/>
</dbReference>
<dbReference type="EMBL" id="REGN01001138">
    <property type="protein sequence ID" value="RNA36713.1"/>
    <property type="molecule type" value="Genomic_DNA"/>
</dbReference>
<protein>
    <recommendedName>
        <fullName evidence="1">TIR domain-containing protein</fullName>
    </recommendedName>
</protein>
<dbReference type="STRING" id="10195.A0A3M7SLR0"/>
<dbReference type="Gene3D" id="3.40.50.10140">
    <property type="entry name" value="Toll/interleukin-1 receptor homology (TIR) domain"/>
    <property type="match status" value="1"/>
</dbReference>
<dbReference type="PANTHER" id="PTHR46270">
    <property type="entry name" value="ARMADILLO-TYPE FOLD-RELATED"/>
    <property type="match status" value="1"/>
</dbReference>
<dbReference type="InterPro" id="IPR000157">
    <property type="entry name" value="TIR_dom"/>
</dbReference>
<reference evidence="2 3" key="1">
    <citation type="journal article" date="2018" name="Sci. Rep.">
        <title>Genomic signatures of local adaptation to the degree of environmental predictability in rotifers.</title>
        <authorList>
            <person name="Franch-Gras L."/>
            <person name="Hahn C."/>
            <person name="Garcia-Roger E.M."/>
            <person name="Carmona M.J."/>
            <person name="Serra M."/>
            <person name="Gomez A."/>
        </authorList>
    </citation>
    <scope>NUCLEOTIDE SEQUENCE [LARGE SCALE GENOMIC DNA]</scope>
    <source>
        <strain evidence="2">HYR1</strain>
    </source>
</reference>
<evidence type="ECO:0000313" key="2">
    <source>
        <dbReference type="EMBL" id="RNA36713.1"/>
    </source>
</evidence>
<accession>A0A3M7SLR0</accession>
<sequence length="958" mass="112804">MPIQIVDSSNDFSEQQDKQPDFAFKYLDLLKNSQYLLKSNISILTALNFLSQCFDKNKELGFSSLNETDQTSVVNISLSLINAVKNIYQNKNDQQVLEQNQKYLNDISQTLYVLVSSSREFVEKFHNTSDKSIESILSLLQTLASLKVDKATRIPVKKLLKTLVCLSKFHVNYESNWKNVQEMLEYLKCHLVPFDEELDTKWFTFMIEQNLKKTQSFLDESFEFLKQSKNNETLIKIGLSYLDYLEGENFIYEKFFEFVYFNDDGNSKNEIDRKKIVDFYVRFLAQILNESIELINKSIEYSTLFHRNPNGLNVLFNFIDNDQLMDFYLKSGNSDIEENYDWIVNALYNLSRLQHKFLDEWNIHDPVDKCLKFLVKAGNSFKLVIYVLVANIASDDQIKTLPELKMAIENISEIIRECASSLDSDKEIQRIKLSVCKCNYIVLSKVQEMQNIHTILGFDFRPQIQKFLLLFRLIGLIVHSFQLLRLQVLTYKRNKRENKKKNFLLYKMIFSSERSILLTIEKLFELYYFWPLKSPFTLFKTLDIQVNENEEPQEMLCYQDDEGIWNIMELLEALYHMSVNDTIKKEIYETYNMKGCLKKMIVKANNIEKSFSLKLLYQLCFDKTIVSDLEKDQEFLNYLHELSKTNTTDLLKKNCDGILWKIDASHSKEENQVKKIECSSRHIMISYNGESRKTCLAIKDELEKKGFKIWIDVENIAGSSLESMAKAIEESICILMGMTEKYKMSPNCRLEAEYAVQLNKPIIPLILQNGYKPDGWYFFLEFFTAKNDFFFKFFRLGIILGAKIFVNFNKYTFDECIRRVLVELSKVKNDLDNEKVDIKPNLNGGRNNSNVNDSKNQNLLWNEKEVEKWIHEKNFNRHIMDNLRPCNGKILYQMFTMLETVPEFFYSTIRSDSNNQVTLRDLAEFSFELKQLFDIAGKNEEILFIRLKQKLRNCEISC</sequence>
<dbReference type="Pfam" id="PF13676">
    <property type="entry name" value="TIR_2"/>
    <property type="match status" value="1"/>
</dbReference>
<organism evidence="2 3">
    <name type="scientific">Brachionus plicatilis</name>
    <name type="common">Marine rotifer</name>
    <name type="synonym">Brachionus muelleri</name>
    <dbReference type="NCBI Taxonomy" id="10195"/>
    <lineage>
        <taxon>Eukaryota</taxon>
        <taxon>Metazoa</taxon>
        <taxon>Spiralia</taxon>
        <taxon>Gnathifera</taxon>
        <taxon>Rotifera</taxon>
        <taxon>Eurotatoria</taxon>
        <taxon>Monogononta</taxon>
        <taxon>Pseudotrocha</taxon>
        <taxon>Ploima</taxon>
        <taxon>Brachionidae</taxon>
        <taxon>Brachionus</taxon>
    </lineage>
</organism>
<dbReference type="AlphaFoldDB" id="A0A3M7SLR0"/>
<dbReference type="SUPFAM" id="SSF52200">
    <property type="entry name" value="Toll/Interleukin receptor TIR domain"/>
    <property type="match status" value="1"/>
</dbReference>
<dbReference type="InterPro" id="IPR035897">
    <property type="entry name" value="Toll_tir_struct_dom_sf"/>
</dbReference>
<evidence type="ECO:0000259" key="1">
    <source>
        <dbReference type="Pfam" id="PF13676"/>
    </source>
</evidence>
<dbReference type="OrthoDB" id="9978456at2759"/>
<proteinExistence type="predicted"/>
<feature type="domain" description="TIR" evidence="1">
    <location>
        <begin position="683"/>
        <end position="773"/>
    </location>
</feature>
<name>A0A3M7SLR0_BRAPC</name>
<gene>
    <name evidence="2" type="ORF">BpHYR1_013375</name>
</gene>
<keyword evidence="3" id="KW-1185">Reference proteome</keyword>
<evidence type="ECO:0000313" key="3">
    <source>
        <dbReference type="Proteomes" id="UP000276133"/>
    </source>
</evidence>
<dbReference type="GO" id="GO:0007165">
    <property type="term" value="P:signal transduction"/>
    <property type="evidence" value="ECO:0007669"/>
    <property type="project" value="InterPro"/>
</dbReference>
<comment type="caution">
    <text evidence="2">The sequence shown here is derived from an EMBL/GenBank/DDBJ whole genome shotgun (WGS) entry which is preliminary data.</text>
</comment>